<dbReference type="PROSITE" id="PS51257">
    <property type="entry name" value="PROKAR_LIPOPROTEIN"/>
    <property type="match status" value="1"/>
</dbReference>
<dbReference type="InterPro" id="IPR046357">
    <property type="entry name" value="PPIase_dom_sf"/>
</dbReference>
<dbReference type="PANTHER" id="PTHR43811:SF19">
    <property type="entry name" value="39 KDA FK506-BINDING NUCLEAR PROTEIN"/>
    <property type="match status" value="1"/>
</dbReference>
<evidence type="ECO:0000256" key="5">
    <source>
        <dbReference type="PROSITE-ProRule" id="PRU00277"/>
    </source>
</evidence>
<dbReference type="RefSeq" id="WP_173271713.1">
    <property type="nucleotide sequence ID" value="NZ_JABMKV010000002.1"/>
</dbReference>
<dbReference type="Proteomes" id="UP000762110">
    <property type="component" value="Unassembled WGS sequence"/>
</dbReference>
<evidence type="ECO:0000313" key="9">
    <source>
        <dbReference type="Proteomes" id="UP000762110"/>
    </source>
</evidence>
<evidence type="ECO:0000256" key="4">
    <source>
        <dbReference type="ARBA" id="ARBA00023235"/>
    </source>
</evidence>
<comment type="catalytic activity">
    <reaction evidence="1 5 6">
        <text>[protein]-peptidylproline (omega=180) = [protein]-peptidylproline (omega=0)</text>
        <dbReference type="Rhea" id="RHEA:16237"/>
        <dbReference type="Rhea" id="RHEA-COMP:10747"/>
        <dbReference type="Rhea" id="RHEA-COMP:10748"/>
        <dbReference type="ChEBI" id="CHEBI:83833"/>
        <dbReference type="ChEBI" id="CHEBI:83834"/>
        <dbReference type="EC" id="5.2.1.8"/>
    </reaction>
</comment>
<name>A0ABX2DDZ9_9SPHI</name>
<evidence type="ECO:0000256" key="6">
    <source>
        <dbReference type="RuleBase" id="RU003915"/>
    </source>
</evidence>
<feature type="domain" description="PPIase FKBP-type" evidence="7">
    <location>
        <begin position="72"/>
        <end position="156"/>
    </location>
</feature>
<evidence type="ECO:0000256" key="2">
    <source>
        <dbReference type="ARBA" id="ARBA00006577"/>
    </source>
</evidence>
<keyword evidence="4 5" id="KW-0413">Isomerase</keyword>
<proteinExistence type="inferred from homology"/>
<reference evidence="8 9" key="1">
    <citation type="submission" date="2020-05" db="EMBL/GenBank/DDBJ databases">
        <title>Description of Pedobacter foliorum sp. nov.</title>
        <authorList>
            <person name="Qi S."/>
            <person name="Carlier A."/>
            <person name="Cnockaert M."/>
            <person name="Vandamme P."/>
        </authorList>
    </citation>
    <scope>NUCLEOTIDE SEQUENCE [LARGE SCALE GENOMIC DNA]</scope>
    <source>
        <strain evidence="8 9">LMG 31300</strain>
    </source>
</reference>
<evidence type="ECO:0000256" key="1">
    <source>
        <dbReference type="ARBA" id="ARBA00000971"/>
    </source>
</evidence>
<evidence type="ECO:0000256" key="3">
    <source>
        <dbReference type="ARBA" id="ARBA00023110"/>
    </source>
</evidence>
<evidence type="ECO:0000313" key="8">
    <source>
        <dbReference type="EMBL" id="NQX32047.1"/>
    </source>
</evidence>
<dbReference type="GO" id="GO:0016853">
    <property type="term" value="F:isomerase activity"/>
    <property type="evidence" value="ECO:0007669"/>
    <property type="project" value="UniProtKB-KW"/>
</dbReference>
<keyword evidence="3 5" id="KW-0697">Rotamase</keyword>
<dbReference type="Gene3D" id="3.10.50.40">
    <property type="match status" value="1"/>
</dbReference>
<dbReference type="EMBL" id="JABMKV010000002">
    <property type="protein sequence ID" value="NQX32047.1"/>
    <property type="molecule type" value="Genomic_DNA"/>
</dbReference>
<dbReference type="EC" id="5.2.1.8" evidence="6"/>
<comment type="caution">
    <text evidence="8">The sequence shown here is derived from an EMBL/GenBank/DDBJ whole genome shotgun (WGS) entry which is preliminary data.</text>
</comment>
<evidence type="ECO:0000259" key="7">
    <source>
        <dbReference type="PROSITE" id="PS50059"/>
    </source>
</evidence>
<accession>A0ABX2DDZ9</accession>
<dbReference type="SUPFAM" id="SSF54534">
    <property type="entry name" value="FKBP-like"/>
    <property type="match status" value="1"/>
</dbReference>
<dbReference type="PANTHER" id="PTHR43811">
    <property type="entry name" value="FKBP-TYPE PEPTIDYL-PROLYL CIS-TRANS ISOMERASE FKPA"/>
    <property type="match status" value="1"/>
</dbReference>
<protein>
    <recommendedName>
        <fullName evidence="6">Peptidyl-prolyl cis-trans isomerase</fullName>
        <ecNumber evidence="6">5.2.1.8</ecNumber>
    </recommendedName>
</protein>
<dbReference type="Pfam" id="PF00254">
    <property type="entry name" value="FKBP_C"/>
    <property type="match status" value="1"/>
</dbReference>
<gene>
    <name evidence="8" type="ORF">HQN85_09930</name>
</gene>
<dbReference type="PROSITE" id="PS50059">
    <property type="entry name" value="FKBP_PPIASE"/>
    <property type="match status" value="1"/>
</dbReference>
<organism evidence="8 9">
    <name type="scientific">Pedobacter boryungensis</name>
    <dbReference type="NCBI Taxonomy" id="869962"/>
    <lineage>
        <taxon>Bacteria</taxon>
        <taxon>Pseudomonadati</taxon>
        <taxon>Bacteroidota</taxon>
        <taxon>Sphingobacteriia</taxon>
        <taxon>Sphingobacteriales</taxon>
        <taxon>Sphingobacteriaceae</taxon>
        <taxon>Pedobacter</taxon>
    </lineage>
</organism>
<keyword evidence="9" id="KW-1185">Reference proteome</keyword>
<comment type="similarity">
    <text evidence="2 6">Belongs to the FKBP-type PPIase family.</text>
</comment>
<dbReference type="InterPro" id="IPR001179">
    <property type="entry name" value="PPIase_FKBP_dom"/>
</dbReference>
<sequence>MLKTKILLSLFLIVGTLSSCKKDNYNAEKQAKIDDGLIVDFLAKNSIVAVKHSSGLYYQVLNAGSGNEVTASNTVTVNYQGKLLNGVEFDKSTAPVSFSLAGNLIQGWKIGVPLIKKGGKIRLIIPSALAYKNSSPGAGIPENAVLDFTIDLIDVQ</sequence>